<dbReference type="SUPFAM" id="SSF56281">
    <property type="entry name" value="Metallo-hydrolase/oxidoreductase"/>
    <property type="match status" value="1"/>
</dbReference>
<evidence type="ECO:0008006" key="3">
    <source>
        <dbReference type="Google" id="ProtNLM"/>
    </source>
</evidence>
<comment type="caution">
    <text evidence="1">The sequence shown here is derived from an EMBL/GenBank/DDBJ whole genome shotgun (WGS) entry which is preliminary data.</text>
</comment>
<dbReference type="PANTHER" id="PTHR39189">
    <property type="entry name" value="UPF0173 METAL-DEPENDENT HYDROLASE YTKL"/>
    <property type="match status" value="1"/>
</dbReference>
<dbReference type="PANTHER" id="PTHR39189:SF1">
    <property type="entry name" value="UPF0173 METAL-DEPENDENT HYDROLASE YTKL"/>
    <property type="match status" value="1"/>
</dbReference>
<dbReference type="Gene3D" id="3.60.15.10">
    <property type="entry name" value="Ribonuclease Z/Hydroxyacylglutathione hydrolase-like"/>
    <property type="match status" value="1"/>
</dbReference>
<evidence type="ECO:0000313" key="2">
    <source>
        <dbReference type="Proteomes" id="UP000176409"/>
    </source>
</evidence>
<proteinExistence type="predicted"/>
<accession>A0A1F6B1M8</accession>
<dbReference type="EMBL" id="MFJZ01000011">
    <property type="protein sequence ID" value="OGG30632.1"/>
    <property type="molecule type" value="Genomic_DNA"/>
</dbReference>
<dbReference type="AlphaFoldDB" id="A0A1F6B1M8"/>
<dbReference type="Pfam" id="PF13483">
    <property type="entry name" value="Lactamase_B_3"/>
    <property type="match status" value="1"/>
</dbReference>
<dbReference type="InterPro" id="IPR036866">
    <property type="entry name" value="RibonucZ/Hydroxyglut_hydro"/>
</dbReference>
<dbReference type="STRING" id="1798396.A2973_05515"/>
<dbReference type="Proteomes" id="UP000176409">
    <property type="component" value="Unassembled WGS sequence"/>
</dbReference>
<organism evidence="1 2">
    <name type="scientific">Candidatus Gottesmanbacteria bacterium RIFCSPLOWO2_01_FULL_49_10</name>
    <dbReference type="NCBI Taxonomy" id="1798396"/>
    <lineage>
        <taxon>Bacteria</taxon>
        <taxon>Candidatus Gottesmaniibacteriota</taxon>
    </lineage>
</organism>
<gene>
    <name evidence="1" type="ORF">A2973_05515</name>
</gene>
<evidence type="ECO:0000313" key="1">
    <source>
        <dbReference type="EMBL" id="OGG30632.1"/>
    </source>
</evidence>
<sequence>MEITYIGHSSFKIRGKLVTIVTDPFESRVVGLPFPKHIAADIVTVSHAHEDHNATLQIEGTPFIVSGPGEYEIKGVGIVGIGVFHDAQGGATRGSNTIYRIEVDGMSVVHLGDLGHALSADLVESLDGVDILLVPVGGHYTIDAAAAATLVHEIEPSIVIPMHYQRAGLNSDIFSALLPVAAFLKELGKDVALPQPKLTVTKDKLPSEMQVVVLQ</sequence>
<name>A0A1F6B1M8_9BACT</name>
<protein>
    <recommendedName>
        <fullName evidence="3">Lactamase</fullName>
    </recommendedName>
</protein>
<reference evidence="1 2" key="1">
    <citation type="journal article" date="2016" name="Nat. Commun.">
        <title>Thousands of microbial genomes shed light on interconnected biogeochemical processes in an aquifer system.</title>
        <authorList>
            <person name="Anantharaman K."/>
            <person name="Brown C.T."/>
            <person name="Hug L.A."/>
            <person name="Sharon I."/>
            <person name="Castelle C.J."/>
            <person name="Probst A.J."/>
            <person name="Thomas B.C."/>
            <person name="Singh A."/>
            <person name="Wilkins M.J."/>
            <person name="Karaoz U."/>
            <person name="Brodie E.L."/>
            <person name="Williams K.H."/>
            <person name="Hubbard S.S."/>
            <person name="Banfield J.F."/>
        </authorList>
    </citation>
    <scope>NUCLEOTIDE SEQUENCE [LARGE SCALE GENOMIC DNA]</scope>
</reference>